<name>A0ABV6PCE6_9MICC</name>
<comment type="similarity">
    <text evidence="1">Belongs to the YciI family.</text>
</comment>
<evidence type="ECO:0000259" key="2">
    <source>
        <dbReference type="Pfam" id="PF03795"/>
    </source>
</evidence>
<dbReference type="InterPro" id="IPR011008">
    <property type="entry name" value="Dimeric_a/b-barrel"/>
</dbReference>
<dbReference type="Pfam" id="PF03795">
    <property type="entry name" value="YCII"/>
    <property type="match status" value="1"/>
</dbReference>
<protein>
    <submittedName>
        <fullName evidence="3">YciI family protein</fullName>
    </submittedName>
</protein>
<dbReference type="PANTHER" id="PTHR37828:SF1">
    <property type="entry name" value="YCII-RELATED DOMAIN-CONTAINING PROTEIN"/>
    <property type="match status" value="1"/>
</dbReference>
<dbReference type="PANTHER" id="PTHR37828">
    <property type="entry name" value="GSR2449 PROTEIN"/>
    <property type="match status" value="1"/>
</dbReference>
<dbReference type="Gene3D" id="3.30.70.1060">
    <property type="entry name" value="Dimeric alpha+beta barrel"/>
    <property type="match status" value="1"/>
</dbReference>
<keyword evidence="4" id="KW-1185">Reference proteome</keyword>
<reference evidence="3 4" key="1">
    <citation type="submission" date="2024-09" db="EMBL/GenBank/DDBJ databases">
        <authorList>
            <person name="Sun Q."/>
            <person name="Mori K."/>
        </authorList>
    </citation>
    <scope>NUCLEOTIDE SEQUENCE [LARGE SCALE GENOMIC DNA]</scope>
    <source>
        <strain evidence="3 4">NCAIM B.02604</strain>
    </source>
</reference>
<proteinExistence type="inferred from homology"/>
<evidence type="ECO:0000256" key="1">
    <source>
        <dbReference type="ARBA" id="ARBA00007689"/>
    </source>
</evidence>
<gene>
    <name evidence="3" type="ORF">ACFFFR_10465</name>
</gene>
<accession>A0ABV6PCE6</accession>
<sequence length="92" mass="10309">MAIFAVQYTYLDDAELVQKHRPEHRAFLTKKHEEGRVLLSGPKVAEPAGALIIVRGDSVEEVGKLMDADPFNDYGIITERSITEWNVVIGEL</sequence>
<evidence type="ECO:0000313" key="4">
    <source>
        <dbReference type="Proteomes" id="UP001589862"/>
    </source>
</evidence>
<dbReference type="InterPro" id="IPR005545">
    <property type="entry name" value="YCII"/>
</dbReference>
<dbReference type="RefSeq" id="WP_377460236.1">
    <property type="nucleotide sequence ID" value="NZ_JBHLUB010000032.1"/>
</dbReference>
<organism evidence="3 4">
    <name type="scientific">Micrococcoides hystricis</name>
    <dbReference type="NCBI Taxonomy" id="1572761"/>
    <lineage>
        <taxon>Bacteria</taxon>
        <taxon>Bacillati</taxon>
        <taxon>Actinomycetota</taxon>
        <taxon>Actinomycetes</taxon>
        <taxon>Micrococcales</taxon>
        <taxon>Micrococcaceae</taxon>
        <taxon>Micrococcoides</taxon>
    </lineage>
</organism>
<dbReference type="SUPFAM" id="SSF54909">
    <property type="entry name" value="Dimeric alpha+beta barrel"/>
    <property type="match status" value="1"/>
</dbReference>
<comment type="caution">
    <text evidence="3">The sequence shown here is derived from an EMBL/GenBank/DDBJ whole genome shotgun (WGS) entry which is preliminary data.</text>
</comment>
<dbReference type="Proteomes" id="UP001589862">
    <property type="component" value="Unassembled WGS sequence"/>
</dbReference>
<dbReference type="EMBL" id="JBHLUB010000032">
    <property type="protein sequence ID" value="MFC0582793.1"/>
    <property type="molecule type" value="Genomic_DNA"/>
</dbReference>
<evidence type="ECO:0000313" key="3">
    <source>
        <dbReference type="EMBL" id="MFC0582793.1"/>
    </source>
</evidence>
<feature type="domain" description="YCII-related" evidence="2">
    <location>
        <begin position="12"/>
        <end position="86"/>
    </location>
</feature>